<name>A0A8I0TY31_9ACTN</name>
<dbReference type="Proteomes" id="UP000629287">
    <property type="component" value="Unassembled WGS sequence"/>
</dbReference>
<dbReference type="AlphaFoldDB" id="A0A8I0TY31"/>
<sequence>MRRQSKDAAPRGICLVGRATACRTVALAPTGRWAAPGPVRGAAPYLGTITGLVTCADVVPISAMVT</sequence>
<dbReference type="EMBL" id="JADBGF010000001">
    <property type="protein sequence ID" value="MBE1601988.1"/>
    <property type="molecule type" value="Genomic_DNA"/>
</dbReference>
<protein>
    <submittedName>
        <fullName evidence="1">Uncharacterized protein</fullName>
    </submittedName>
</protein>
<proteinExistence type="predicted"/>
<keyword evidence="2" id="KW-1185">Reference proteome</keyword>
<accession>A0A8I0TY31</accession>
<evidence type="ECO:0000313" key="1">
    <source>
        <dbReference type="EMBL" id="MBE1601988.1"/>
    </source>
</evidence>
<organism evidence="1 2">
    <name type="scientific">Streptomyces stelliscabiei</name>
    <dbReference type="NCBI Taxonomy" id="146820"/>
    <lineage>
        <taxon>Bacteria</taxon>
        <taxon>Bacillati</taxon>
        <taxon>Actinomycetota</taxon>
        <taxon>Actinomycetes</taxon>
        <taxon>Kitasatosporales</taxon>
        <taxon>Streptomycetaceae</taxon>
        <taxon>Streptomyces</taxon>
    </lineage>
</organism>
<comment type="caution">
    <text evidence="1">The sequence shown here is derived from an EMBL/GenBank/DDBJ whole genome shotgun (WGS) entry which is preliminary data.</text>
</comment>
<reference evidence="1 2" key="1">
    <citation type="submission" date="2020-10" db="EMBL/GenBank/DDBJ databases">
        <title>Sequencing the genomes of 1000 actinobacteria strains.</title>
        <authorList>
            <person name="Klenk H.-P."/>
        </authorList>
    </citation>
    <scope>NUCLEOTIDE SEQUENCE [LARGE SCALE GENOMIC DNA]</scope>
    <source>
        <strain evidence="1 2">DSM 41803</strain>
    </source>
</reference>
<evidence type="ECO:0000313" key="2">
    <source>
        <dbReference type="Proteomes" id="UP000629287"/>
    </source>
</evidence>
<gene>
    <name evidence="1" type="ORF">H4687_008117</name>
</gene>